<sequence>MDSASFTDRASVLMEAIGYIGFLHAQIHQALTSPYFHNTTTSPQQQHSLTVHGLVETNSVFPEDPGQLLNNNEHGGGLKRKGEDSSNKDLFFKTRAFCLLPISFTQHLGNYC</sequence>
<name>A0ABU6Y6B6_9FABA</name>
<gene>
    <name evidence="2" type="ORF">PIB30_012310</name>
</gene>
<dbReference type="EMBL" id="JASCZI010241686">
    <property type="protein sequence ID" value="MED6204809.1"/>
    <property type="molecule type" value="Genomic_DNA"/>
</dbReference>
<proteinExistence type="predicted"/>
<reference evidence="2 3" key="1">
    <citation type="journal article" date="2023" name="Plants (Basel)">
        <title>Bridging the Gap: Combining Genomics and Transcriptomics Approaches to Understand Stylosanthes scabra, an Orphan Legume from the Brazilian Caatinga.</title>
        <authorList>
            <person name="Ferreira-Neto J.R.C."/>
            <person name="da Silva M.D."/>
            <person name="Binneck E."/>
            <person name="de Melo N.F."/>
            <person name="da Silva R.H."/>
            <person name="de Melo A.L.T.M."/>
            <person name="Pandolfi V."/>
            <person name="Bustamante F.O."/>
            <person name="Brasileiro-Vidal A.C."/>
            <person name="Benko-Iseppon A.M."/>
        </authorList>
    </citation>
    <scope>NUCLEOTIDE SEQUENCE [LARGE SCALE GENOMIC DNA]</scope>
    <source>
        <tissue evidence="2">Leaves</tissue>
    </source>
</reference>
<organism evidence="2 3">
    <name type="scientific">Stylosanthes scabra</name>
    <dbReference type="NCBI Taxonomy" id="79078"/>
    <lineage>
        <taxon>Eukaryota</taxon>
        <taxon>Viridiplantae</taxon>
        <taxon>Streptophyta</taxon>
        <taxon>Embryophyta</taxon>
        <taxon>Tracheophyta</taxon>
        <taxon>Spermatophyta</taxon>
        <taxon>Magnoliopsida</taxon>
        <taxon>eudicotyledons</taxon>
        <taxon>Gunneridae</taxon>
        <taxon>Pentapetalae</taxon>
        <taxon>rosids</taxon>
        <taxon>fabids</taxon>
        <taxon>Fabales</taxon>
        <taxon>Fabaceae</taxon>
        <taxon>Papilionoideae</taxon>
        <taxon>50 kb inversion clade</taxon>
        <taxon>dalbergioids sensu lato</taxon>
        <taxon>Dalbergieae</taxon>
        <taxon>Pterocarpus clade</taxon>
        <taxon>Stylosanthes</taxon>
    </lineage>
</organism>
<protein>
    <recommendedName>
        <fullName evidence="4">BHLH domain-containing protein</fullName>
    </recommendedName>
</protein>
<comment type="caution">
    <text evidence="2">The sequence shown here is derived from an EMBL/GenBank/DDBJ whole genome shotgun (WGS) entry which is preliminary data.</text>
</comment>
<dbReference type="Proteomes" id="UP001341840">
    <property type="component" value="Unassembled WGS sequence"/>
</dbReference>
<keyword evidence="3" id="KW-1185">Reference proteome</keyword>
<accession>A0ABU6Y6B6</accession>
<feature type="region of interest" description="Disordered" evidence="1">
    <location>
        <begin position="64"/>
        <end position="84"/>
    </location>
</feature>
<evidence type="ECO:0000256" key="1">
    <source>
        <dbReference type="SAM" id="MobiDB-lite"/>
    </source>
</evidence>
<evidence type="ECO:0000313" key="3">
    <source>
        <dbReference type="Proteomes" id="UP001341840"/>
    </source>
</evidence>
<evidence type="ECO:0008006" key="4">
    <source>
        <dbReference type="Google" id="ProtNLM"/>
    </source>
</evidence>
<evidence type="ECO:0000313" key="2">
    <source>
        <dbReference type="EMBL" id="MED6204809.1"/>
    </source>
</evidence>